<keyword evidence="1" id="KW-0812">Transmembrane</keyword>
<dbReference type="Proteomes" id="UP000322873">
    <property type="component" value="Unassembled WGS sequence"/>
</dbReference>
<dbReference type="AlphaFoldDB" id="A0A5M9J4F1"/>
<feature type="transmembrane region" description="Helical" evidence="1">
    <location>
        <begin position="69"/>
        <end position="91"/>
    </location>
</feature>
<evidence type="ECO:0000313" key="3">
    <source>
        <dbReference type="Proteomes" id="UP000322873"/>
    </source>
</evidence>
<keyword evidence="3" id="KW-1185">Reference proteome</keyword>
<feature type="transmembrane region" description="Helical" evidence="1">
    <location>
        <begin position="38"/>
        <end position="57"/>
    </location>
</feature>
<keyword evidence="1" id="KW-1133">Transmembrane helix</keyword>
<dbReference type="EMBL" id="VICG01000016">
    <property type="protein sequence ID" value="KAA8564078.1"/>
    <property type="molecule type" value="Genomic_DNA"/>
</dbReference>
<sequence>MNSDSEEYGCFLSIWIVLYFQRISYYSQAYTGGRFQNLLFLTCVALFLLSAWALSYTSIANAPDLASNLISAIPAAFTVLPDVAYALLTFINDNMGVMLRSMYPLPGIRRELRSPGFVLDTIQDDYEGYSQEV</sequence>
<evidence type="ECO:0000313" key="2">
    <source>
        <dbReference type="EMBL" id="KAA8564078.1"/>
    </source>
</evidence>
<organism evidence="2 3">
    <name type="scientific">Monilinia fructicola</name>
    <name type="common">Brown rot fungus</name>
    <name type="synonym">Ciboria fructicola</name>
    <dbReference type="NCBI Taxonomy" id="38448"/>
    <lineage>
        <taxon>Eukaryota</taxon>
        <taxon>Fungi</taxon>
        <taxon>Dikarya</taxon>
        <taxon>Ascomycota</taxon>
        <taxon>Pezizomycotina</taxon>
        <taxon>Leotiomycetes</taxon>
        <taxon>Helotiales</taxon>
        <taxon>Sclerotiniaceae</taxon>
        <taxon>Monilinia</taxon>
    </lineage>
</organism>
<reference evidence="2 3" key="1">
    <citation type="submission" date="2019-06" db="EMBL/GenBank/DDBJ databases">
        <title>Genome Sequence of the Brown Rot Fungal Pathogen Monilinia fructicola.</title>
        <authorList>
            <person name="De Miccolis Angelini R.M."/>
            <person name="Landi L."/>
            <person name="Abate D."/>
            <person name="Pollastro S."/>
            <person name="Romanazzi G."/>
            <person name="Faretra F."/>
        </authorList>
    </citation>
    <scope>NUCLEOTIDE SEQUENCE [LARGE SCALE GENOMIC DNA]</scope>
    <source>
        <strain evidence="2 3">Mfrc123</strain>
    </source>
</reference>
<keyword evidence="1" id="KW-0472">Membrane</keyword>
<proteinExistence type="predicted"/>
<name>A0A5M9J4F1_MONFR</name>
<evidence type="ECO:0000256" key="1">
    <source>
        <dbReference type="SAM" id="Phobius"/>
    </source>
</evidence>
<comment type="caution">
    <text evidence="2">The sequence shown here is derived from an EMBL/GenBank/DDBJ whole genome shotgun (WGS) entry which is preliminary data.</text>
</comment>
<gene>
    <name evidence="2" type="ORF">EYC84_012066</name>
</gene>
<accession>A0A5M9J4F1</accession>
<protein>
    <submittedName>
        <fullName evidence="2">Uncharacterized protein</fullName>
    </submittedName>
</protein>